<dbReference type="InterPro" id="IPR000014">
    <property type="entry name" value="PAS"/>
</dbReference>
<dbReference type="PROSITE" id="PS50109">
    <property type="entry name" value="HIS_KIN"/>
    <property type="match status" value="1"/>
</dbReference>
<feature type="domain" description="PAS" evidence="9">
    <location>
        <begin position="422"/>
        <end position="492"/>
    </location>
</feature>
<evidence type="ECO:0000313" key="12">
    <source>
        <dbReference type="Proteomes" id="UP000243950"/>
    </source>
</evidence>
<dbReference type="Gene3D" id="1.10.287.130">
    <property type="match status" value="1"/>
</dbReference>
<dbReference type="InterPro" id="IPR000700">
    <property type="entry name" value="PAS-assoc_C"/>
</dbReference>
<dbReference type="SMART" id="SM00388">
    <property type="entry name" value="HisKA"/>
    <property type="match status" value="1"/>
</dbReference>
<dbReference type="PANTHER" id="PTHR43065">
    <property type="entry name" value="SENSOR HISTIDINE KINASE"/>
    <property type="match status" value="1"/>
</dbReference>
<dbReference type="EC" id="2.7.13.3" evidence="2"/>
<dbReference type="PROSITE" id="PS50110">
    <property type="entry name" value="RESPONSE_REGULATORY"/>
    <property type="match status" value="1"/>
</dbReference>
<evidence type="ECO:0000259" key="10">
    <source>
        <dbReference type="PROSITE" id="PS50113"/>
    </source>
</evidence>
<dbReference type="GO" id="GO:0000155">
    <property type="term" value="F:phosphorelay sensor kinase activity"/>
    <property type="evidence" value="ECO:0007669"/>
    <property type="project" value="InterPro"/>
</dbReference>
<dbReference type="RefSeq" id="WP_093506078.1">
    <property type="nucleotide sequence ID" value="NZ_BSSG01000008.1"/>
</dbReference>
<comment type="catalytic activity">
    <reaction evidence="1">
        <text>ATP + protein L-histidine = ADP + protein N-phospho-L-histidine.</text>
        <dbReference type="EC" id="2.7.13.3"/>
    </reaction>
</comment>
<dbReference type="CDD" id="cd00082">
    <property type="entry name" value="HisKA"/>
    <property type="match status" value="1"/>
</dbReference>
<dbReference type="Gene3D" id="3.30.565.10">
    <property type="entry name" value="Histidine kinase-like ATPase, C-terminal domain"/>
    <property type="match status" value="1"/>
</dbReference>
<keyword evidence="3 5" id="KW-0597">Phosphoprotein</keyword>
<dbReference type="CDD" id="cd18161">
    <property type="entry name" value="REC_hyHK_blue-like"/>
    <property type="match status" value="1"/>
</dbReference>
<dbReference type="EMBL" id="FOMO01000008">
    <property type="protein sequence ID" value="SFE08273.1"/>
    <property type="molecule type" value="Genomic_DNA"/>
</dbReference>
<dbReference type="SMART" id="SM00091">
    <property type="entry name" value="PAS"/>
    <property type="match status" value="3"/>
</dbReference>
<dbReference type="InterPro" id="IPR035965">
    <property type="entry name" value="PAS-like_dom_sf"/>
</dbReference>
<feature type="modified residue" description="4-aspartylphosphate" evidence="5">
    <location>
        <position position="855"/>
    </location>
</feature>
<evidence type="ECO:0000259" key="9">
    <source>
        <dbReference type="PROSITE" id="PS50112"/>
    </source>
</evidence>
<dbReference type="SUPFAM" id="SSF47384">
    <property type="entry name" value="Homodimeric domain of signal transducing histidine kinase"/>
    <property type="match status" value="1"/>
</dbReference>
<sequence length="923" mass="101413">MPSILDDFDWAATPLGPQHSWPAALRTTCAIMATSSFAMCAVWGPRRTLLYNEPYAAILGKHHPDALGQPIEIAWADVWPTLGPLVQQVLRGEPVHDENMHLLLHRSGQPEDTYWTFSYSPLRDDSGQVAGFLNVAIETTRVVTIEQPAVANAERVQLALAAGAIIGTWFWDLPSNQFTVDEAFARSFGLDPALGRRGLSLQQVVETVHPDDIDSLLAAINEAIARGGPYAHQYRVRRADGRYYWLEANGRVELAADGTGLSFPGVLINVEERRAIEGERDRAIARVMALNAELEQKVIAQTFERGRTWQITPDLLGVLNHDGYFETTNPAWQATLGWSEEELASVHFLEFVHPKDQAATKQVWMNFKSAGEPALGLEHRFRCRNGDWRWLSWVAVPDGRKTYCSARDITREKLNRAELRKRTAERDRLWETTNDLMGSAGLDGYLKTINPAWTQLLGWEADTLLSAPFLDVVVEDDWADVLNLMERLRQGEKVSDFTSRLRSKDGETRTFMWTAGPDPSGRIFHFVGRDVTAQHMAEESLRQAQKMEAIGQLTGGLAHDFNNLLAGISGALELMHLRIEQGRFHELARYMSAAETATRRAAALTHRLLAFSRRQTLLPSPTDTNQLIAGMLEMIQRTVGPAIRLESDLQADLWTALVDASQLENTLLNLCINARDAMPGGGVIKVSTRNLHIDATQATALNLTPGSYLSLAVNDDGVGMPAHIVARAVEPFFTTKPIGEGTGLGLSMAYGFAKQSGGQMRITSVEDEGTVVTLYLPRHNGNPQSETEPGSIPALEPAQERQGKTVLVVDDEPTIRLLVTDVLEELGLTVIEAGDSAAGIGLLHSDAAIDLLISDVGLPGGMNGRQMADAGRQQRPGMPVLLITGYAENTLLTDGQLAPGITVLTKPFTLDALASRVRELLAE</sequence>
<keyword evidence="12" id="KW-1185">Reference proteome</keyword>
<dbReference type="InterPro" id="IPR013656">
    <property type="entry name" value="PAS_4"/>
</dbReference>
<dbReference type="SUPFAM" id="SSF55874">
    <property type="entry name" value="ATPase domain of HSP90 chaperone/DNA topoisomerase II/histidine kinase"/>
    <property type="match status" value="1"/>
</dbReference>
<evidence type="ECO:0000313" key="11">
    <source>
        <dbReference type="EMBL" id="SFE08273.1"/>
    </source>
</evidence>
<dbReference type="InterPro" id="IPR005467">
    <property type="entry name" value="His_kinase_dom"/>
</dbReference>
<organism evidence="11 12">
    <name type="scientific">Pseudomonas straminea</name>
    <dbReference type="NCBI Taxonomy" id="47882"/>
    <lineage>
        <taxon>Bacteria</taxon>
        <taxon>Pseudomonadati</taxon>
        <taxon>Pseudomonadota</taxon>
        <taxon>Gammaproteobacteria</taxon>
        <taxon>Pseudomonadales</taxon>
        <taxon>Pseudomonadaceae</taxon>
        <taxon>Phytopseudomonas</taxon>
    </lineage>
</organism>
<feature type="region of interest" description="Disordered" evidence="6">
    <location>
        <begin position="779"/>
        <end position="799"/>
    </location>
</feature>
<dbReference type="PROSITE" id="PS50113">
    <property type="entry name" value="PAC"/>
    <property type="match status" value="1"/>
</dbReference>
<dbReference type="InterPro" id="IPR011006">
    <property type="entry name" value="CheY-like_superfamily"/>
</dbReference>
<dbReference type="InterPro" id="IPR036097">
    <property type="entry name" value="HisK_dim/P_sf"/>
</dbReference>
<feature type="domain" description="Histidine kinase" evidence="7">
    <location>
        <begin position="556"/>
        <end position="780"/>
    </location>
</feature>
<dbReference type="SUPFAM" id="SSF52172">
    <property type="entry name" value="CheY-like"/>
    <property type="match status" value="1"/>
</dbReference>
<evidence type="ECO:0000256" key="4">
    <source>
        <dbReference type="ARBA" id="ARBA00022777"/>
    </source>
</evidence>
<dbReference type="Pfam" id="PF02518">
    <property type="entry name" value="HATPase_c"/>
    <property type="match status" value="1"/>
</dbReference>
<evidence type="ECO:0000259" key="7">
    <source>
        <dbReference type="PROSITE" id="PS50109"/>
    </source>
</evidence>
<keyword evidence="4" id="KW-0418">Kinase</keyword>
<accession>A0A1I1XR81</accession>
<feature type="domain" description="PAS" evidence="9">
    <location>
        <begin position="295"/>
        <end position="362"/>
    </location>
</feature>
<dbReference type="Gene3D" id="3.40.50.2300">
    <property type="match status" value="1"/>
</dbReference>
<dbReference type="Gene3D" id="3.30.450.20">
    <property type="entry name" value="PAS domain"/>
    <property type="match status" value="4"/>
</dbReference>
<evidence type="ECO:0000256" key="1">
    <source>
        <dbReference type="ARBA" id="ARBA00000085"/>
    </source>
</evidence>
<evidence type="ECO:0000256" key="3">
    <source>
        <dbReference type="ARBA" id="ARBA00022553"/>
    </source>
</evidence>
<dbReference type="InterPro" id="IPR001789">
    <property type="entry name" value="Sig_transdc_resp-reg_receiver"/>
</dbReference>
<proteinExistence type="predicted"/>
<dbReference type="AlphaFoldDB" id="A0A1I1XR81"/>
<dbReference type="PROSITE" id="PS50112">
    <property type="entry name" value="PAS"/>
    <property type="match status" value="2"/>
</dbReference>
<dbReference type="InterPro" id="IPR001610">
    <property type="entry name" value="PAC"/>
</dbReference>
<dbReference type="Pfam" id="PF08447">
    <property type="entry name" value="PAS_3"/>
    <property type="match status" value="2"/>
</dbReference>
<dbReference type="SMART" id="SM00387">
    <property type="entry name" value="HATPase_c"/>
    <property type="match status" value="1"/>
</dbReference>
<dbReference type="SMART" id="SM00448">
    <property type="entry name" value="REC"/>
    <property type="match status" value="1"/>
</dbReference>
<evidence type="ECO:0000256" key="6">
    <source>
        <dbReference type="SAM" id="MobiDB-lite"/>
    </source>
</evidence>
<dbReference type="Pfam" id="PF00072">
    <property type="entry name" value="Response_reg"/>
    <property type="match status" value="1"/>
</dbReference>
<dbReference type="PANTHER" id="PTHR43065:SF42">
    <property type="entry name" value="TWO-COMPONENT SENSOR PPRA"/>
    <property type="match status" value="1"/>
</dbReference>
<dbReference type="InterPro" id="IPR003661">
    <property type="entry name" value="HisK_dim/P_dom"/>
</dbReference>
<evidence type="ECO:0000256" key="2">
    <source>
        <dbReference type="ARBA" id="ARBA00012438"/>
    </source>
</evidence>
<dbReference type="InterPro" id="IPR004358">
    <property type="entry name" value="Sig_transdc_His_kin-like_C"/>
</dbReference>
<keyword evidence="4" id="KW-0808">Transferase</keyword>
<name>A0A1I1XR81_PSEOC</name>
<dbReference type="PRINTS" id="PR00344">
    <property type="entry name" value="BCTRLSENSOR"/>
</dbReference>
<reference evidence="12" key="1">
    <citation type="submission" date="2016-10" db="EMBL/GenBank/DDBJ databases">
        <authorList>
            <person name="Varghese N."/>
            <person name="Submissions S."/>
        </authorList>
    </citation>
    <scope>NUCLEOTIDE SEQUENCE [LARGE SCALE GENOMIC DNA]</scope>
    <source>
        <strain evidence="12">JCM 2783</strain>
    </source>
</reference>
<dbReference type="InterPro" id="IPR013655">
    <property type="entry name" value="PAS_fold_3"/>
</dbReference>
<dbReference type="Pfam" id="PF00512">
    <property type="entry name" value="HisKA"/>
    <property type="match status" value="1"/>
</dbReference>
<protein>
    <recommendedName>
        <fullName evidence="2">histidine kinase</fullName>
        <ecNumber evidence="2">2.7.13.3</ecNumber>
    </recommendedName>
</protein>
<dbReference type="InterPro" id="IPR036890">
    <property type="entry name" value="HATPase_C_sf"/>
</dbReference>
<dbReference type="CDD" id="cd00130">
    <property type="entry name" value="PAS"/>
    <property type="match status" value="3"/>
</dbReference>
<evidence type="ECO:0000259" key="8">
    <source>
        <dbReference type="PROSITE" id="PS50110"/>
    </source>
</evidence>
<dbReference type="Pfam" id="PF08448">
    <property type="entry name" value="PAS_4"/>
    <property type="match status" value="2"/>
</dbReference>
<dbReference type="NCBIfam" id="TIGR00229">
    <property type="entry name" value="sensory_box"/>
    <property type="match status" value="3"/>
</dbReference>
<dbReference type="Proteomes" id="UP000243950">
    <property type="component" value="Unassembled WGS sequence"/>
</dbReference>
<dbReference type="SUPFAM" id="SSF55785">
    <property type="entry name" value="PYP-like sensor domain (PAS domain)"/>
    <property type="match status" value="4"/>
</dbReference>
<feature type="domain" description="Response regulatory" evidence="8">
    <location>
        <begin position="805"/>
        <end position="921"/>
    </location>
</feature>
<dbReference type="SMART" id="SM00086">
    <property type="entry name" value="PAC"/>
    <property type="match status" value="3"/>
</dbReference>
<gene>
    <name evidence="11" type="ORF">SAMN05216372_10896</name>
</gene>
<feature type="domain" description="PAC" evidence="10">
    <location>
        <begin position="230"/>
        <end position="282"/>
    </location>
</feature>
<dbReference type="InterPro" id="IPR003594">
    <property type="entry name" value="HATPase_dom"/>
</dbReference>
<evidence type="ECO:0000256" key="5">
    <source>
        <dbReference type="PROSITE-ProRule" id="PRU00169"/>
    </source>
</evidence>